<keyword evidence="3" id="KW-0812">Transmembrane</keyword>
<feature type="transmembrane region" description="Helical" evidence="3">
    <location>
        <begin position="84"/>
        <end position="105"/>
    </location>
</feature>
<keyword evidence="5" id="KW-1185">Reference proteome</keyword>
<evidence type="ECO:0000256" key="2">
    <source>
        <dbReference type="ARBA" id="ARBA00006727"/>
    </source>
</evidence>
<comment type="similarity">
    <text evidence="2">Belongs to the major facilitator superfamily. Monocarboxylate porter (TC 2.A.1.13) family.</text>
</comment>
<feature type="transmembrane region" description="Helical" evidence="3">
    <location>
        <begin position="233"/>
        <end position="255"/>
    </location>
</feature>
<dbReference type="GO" id="GO:0016020">
    <property type="term" value="C:membrane"/>
    <property type="evidence" value="ECO:0007669"/>
    <property type="project" value="UniProtKB-SubCell"/>
</dbReference>
<keyword evidence="3" id="KW-0472">Membrane</keyword>
<organism evidence="4 5">
    <name type="scientific">Aspergillus pseudonomiae</name>
    <dbReference type="NCBI Taxonomy" id="1506151"/>
    <lineage>
        <taxon>Eukaryota</taxon>
        <taxon>Fungi</taxon>
        <taxon>Dikarya</taxon>
        <taxon>Ascomycota</taxon>
        <taxon>Pezizomycotina</taxon>
        <taxon>Eurotiomycetes</taxon>
        <taxon>Eurotiomycetidae</taxon>
        <taxon>Eurotiales</taxon>
        <taxon>Aspergillaceae</taxon>
        <taxon>Aspergillus</taxon>
        <taxon>Aspergillus subgen. Circumdati</taxon>
    </lineage>
</organism>
<proteinExistence type="inferred from homology"/>
<evidence type="ECO:0000313" key="4">
    <source>
        <dbReference type="EMBL" id="KAE8401630.1"/>
    </source>
</evidence>
<dbReference type="AlphaFoldDB" id="A0A5N7D5F0"/>
<dbReference type="EMBL" id="ML736798">
    <property type="protein sequence ID" value="KAE8401630.1"/>
    <property type="molecule type" value="Genomic_DNA"/>
</dbReference>
<dbReference type="InterPro" id="IPR050327">
    <property type="entry name" value="Proton-linked_MCT"/>
</dbReference>
<feature type="transmembrane region" description="Helical" evidence="3">
    <location>
        <begin position="200"/>
        <end position="221"/>
    </location>
</feature>
<evidence type="ECO:0000256" key="3">
    <source>
        <dbReference type="SAM" id="Phobius"/>
    </source>
</evidence>
<sequence>MQWFEKHRGLAVGIVFGGGSLGSAIMSIATNMMVKQLPLEWIVRVLAFLLWGVCAPAACLIRQPSHAKNSVPRPQWYRFREKEFLILFVGTGLACFPLFVPPYFIPIFARSVTHSQNIAVIMLAIWNVASTVGRVVAGFLSDSVLGPINSLILSLTLAGISALAIWPFSSTTGVLSVFIVLNGFGCGAFFSLVPSTIGAMFGWFVGFFFGSPIASGIYSLSGKADNIESYRPAAYYAGAMSIVGLLFTIVLRSMYSTHLLVKV</sequence>
<feature type="transmembrane region" description="Helical" evidence="3">
    <location>
        <begin position="174"/>
        <end position="193"/>
    </location>
</feature>
<protein>
    <submittedName>
        <fullName evidence="4">Major facilitator superfamily domain-containing protein</fullName>
    </submittedName>
</protein>
<dbReference type="PANTHER" id="PTHR11360">
    <property type="entry name" value="MONOCARBOXYLATE TRANSPORTER"/>
    <property type="match status" value="1"/>
</dbReference>
<dbReference type="GO" id="GO:0022857">
    <property type="term" value="F:transmembrane transporter activity"/>
    <property type="evidence" value="ECO:0007669"/>
    <property type="project" value="InterPro"/>
</dbReference>
<dbReference type="Proteomes" id="UP000325579">
    <property type="component" value="Unassembled WGS sequence"/>
</dbReference>
<reference evidence="4 5" key="1">
    <citation type="submission" date="2019-04" db="EMBL/GenBank/DDBJ databases">
        <authorList>
            <consortium name="DOE Joint Genome Institute"/>
            <person name="Mondo S."/>
            <person name="Kjaerbolling I."/>
            <person name="Vesth T."/>
            <person name="Frisvad J.C."/>
            <person name="Nybo J.L."/>
            <person name="Theobald S."/>
            <person name="Kildgaard S."/>
            <person name="Isbrandt T."/>
            <person name="Kuo A."/>
            <person name="Sato A."/>
            <person name="Lyhne E.K."/>
            <person name="Kogle M.E."/>
            <person name="Wiebenga A."/>
            <person name="Kun R.S."/>
            <person name="Lubbers R.J."/>
            <person name="Makela M.R."/>
            <person name="Barry K."/>
            <person name="Chovatia M."/>
            <person name="Clum A."/>
            <person name="Daum C."/>
            <person name="Haridas S."/>
            <person name="He G."/>
            <person name="LaButti K."/>
            <person name="Lipzen A."/>
            <person name="Riley R."/>
            <person name="Salamov A."/>
            <person name="Simmons B.A."/>
            <person name="Magnuson J.K."/>
            <person name="Henrissat B."/>
            <person name="Mortensen U.H."/>
            <person name="Larsen T.O."/>
            <person name="Devries R.P."/>
            <person name="Grigoriev I.V."/>
            <person name="Machida M."/>
            <person name="Baker S.E."/>
            <person name="Andersen M.R."/>
            <person name="Cantor M.N."/>
            <person name="Hua S.X."/>
        </authorList>
    </citation>
    <scope>NUCLEOTIDE SEQUENCE [LARGE SCALE GENOMIC DNA]</scope>
    <source>
        <strain evidence="4 5">CBS 119388</strain>
    </source>
</reference>
<dbReference type="OrthoDB" id="6499973at2759"/>
<dbReference type="GeneID" id="43669759"/>
<dbReference type="RefSeq" id="XP_031938949.1">
    <property type="nucleotide sequence ID" value="XM_032085068.1"/>
</dbReference>
<dbReference type="Pfam" id="PF07690">
    <property type="entry name" value="MFS_1"/>
    <property type="match status" value="1"/>
</dbReference>
<feature type="transmembrane region" description="Helical" evidence="3">
    <location>
        <begin position="41"/>
        <end position="63"/>
    </location>
</feature>
<dbReference type="SUPFAM" id="SSF103473">
    <property type="entry name" value="MFS general substrate transporter"/>
    <property type="match status" value="1"/>
</dbReference>
<keyword evidence="3" id="KW-1133">Transmembrane helix</keyword>
<feature type="transmembrane region" description="Helical" evidence="3">
    <location>
        <begin position="148"/>
        <end position="168"/>
    </location>
</feature>
<dbReference type="PANTHER" id="PTHR11360:SF305">
    <property type="entry name" value="MAJOR FACILITATOR SUPERFAMILY (MFS) PROFILE DOMAIN-CONTAINING PROTEIN"/>
    <property type="match status" value="1"/>
</dbReference>
<comment type="subcellular location">
    <subcellularLocation>
        <location evidence="1">Membrane</location>
        <topology evidence="1">Multi-pass membrane protein</topology>
    </subcellularLocation>
</comment>
<dbReference type="Gene3D" id="1.20.1250.20">
    <property type="entry name" value="MFS general substrate transporter like domains"/>
    <property type="match status" value="1"/>
</dbReference>
<feature type="transmembrane region" description="Helical" evidence="3">
    <location>
        <begin position="9"/>
        <end position="29"/>
    </location>
</feature>
<accession>A0A5N7D5F0</accession>
<name>A0A5N7D5F0_9EURO</name>
<dbReference type="InterPro" id="IPR036259">
    <property type="entry name" value="MFS_trans_sf"/>
</dbReference>
<evidence type="ECO:0000256" key="1">
    <source>
        <dbReference type="ARBA" id="ARBA00004141"/>
    </source>
</evidence>
<evidence type="ECO:0000313" key="5">
    <source>
        <dbReference type="Proteomes" id="UP000325579"/>
    </source>
</evidence>
<feature type="transmembrane region" description="Helical" evidence="3">
    <location>
        <begin position="117"/>
        <end position="136"/>
    </location>
</feature>
<dbReference type="InterPro" id="IPR011701">
    <property type="entry name" value="MFS"/>
</dbReference>
<gene>
    <name evidence="4" type="ORF">BDV37DRAFT_273499</name>
</gene>